<sequence>MLDESEDAVEDSQTSGTEIAALLHTPQEQGQQIPGTSIERIPQEKGELPNPSAALPTAGTTDRNPQVLKHGLSRHTERAKEFPTRDEVNSAGREESVQRLGSDEAEGLQNAGGKCLEFKAAQPSRSRVAVGENQRRTSSWKRLGGRNSHDQEGPPNAEVVGEYEWESNGEEINLAKENLPEASLAVLPGGNSNNKTKPPDIQWQDGVPESKGQSRPAE</sequence>
<feature type="compositionally biased region" description="Basic and acidic residues" evidence="1">
    <location>
        <begin position="74"/>
        <end position="97"/>
    </location>
</feature>
<comment type="caution">
    <text evidence="2">The sequence shown here is derived from an EMBL/GenBank/DDBJ whole genome shotgun (WGS) entry which is preliminary data.</text>
</comment>
<reference evidence="2 3" key="1">
    <citation type="submission" date="2024-09" db="EMBL/GenBank/DDBJ databases">
        <title>Chromosome-scale assembly of Riccia sorocarpa.</title>
        <authorList>
            <person name="Paukszto L."/>
        </authorList>
    </citation>
    <scope>NUCLEOTIDE SEQUENCE [LARGE SCALE GENOMIC DNA]</scope>
    <source>
        <strain evidence="2">LP-2024</strain>
        <tissue evidence="2">Aerial parts of the thallus</tissue>
    </source>
</reference>
<name>A0ABD3GFN7_9MARC</name>
<evidence type="ECO:0000256" key="1">
    <source>
        <dbReference type="SAM" id="MobiDB-lite"/>
    </source>
</evidence>
<gene>
    <name evidence="2" type="ORF">R1sor_027364</name>
</gene>
<proteinExistence type="predicted"/>
<protein>
    <submittedName>
        <fullName evidence="2">Uncharacterized protein</fullName>
    </submittedName>
</protein>
<feature type="region of interest" description="Disordered" evidence="1">
    <location>
        <begin position="1"/>
        <end position="158"/>
    </location>
</feature>
<evidence type="ECO:0000313" key="3">
    <source>
        <dbReference type="Proteomes" id="UP001633002"/>
    </source>
</evidence>
<dbReference type="EMBL" id="JBJQOH010000008">
    <property type="protein sequence ID" value="KAL3677416.1"/>
    <property type="molecule type" value="Genomic_DNA"/>
</dbReference>
<feature type="region of interest" description="Disordered" evidence="1">
    <location>
        <begin position="184"/>
        <end position="218"/>
    </location>
</feature>
<organism evidence="2 3">
    <name type="scientific">Riccia sorocarpa</name>
    <dbReference type="NCBI Taxonomy" id="122646"/>
    <lineage>
        <taxon>Eukaryota</taxon>
        <taxon>Viridiplantae</taxon>
        <taxon>Streptophyta</taxon>
        <taxon>Embryophyta</taxon>
        <taxon>Marchantiophyta</taxon>
        <taxon>Marchantiopsida</taxon>
        <taxon>Marchantiidae</taxon>
        <taxon>Marchantiales</taxon>
        <taxon>Ricciaceae</taxon>
        <taxon>Riccia</taxon>
    </lineage>
</organism>
<accession>A0ABD3GFN7</accession>
<dbReference type="AlphaFoldDB" id="A0ABD3GFN7"/>
<keyword evidence="3" id="KW-1185">Reference proteome</keyword>
<feature type="compositionally biased region" description="Polar residues" evidence="1">
    <location>
        <begin position="26"/>
        <end position="35"/>
    </location>
</feature>
<dbReference type="Proteomes" id="UP001633002">
    <property type="component" value="Unassembled WGS sequence"/>
</dbReference>
<evidence type="ECO:0000313" key="2">
    <source>
        <dbReference type="EMBL" id="KAL3677416.1"/>
    </source>
</evidence>
<feature type="compositionally biased region" description="Acidic residues" evidence="1">
    <location>
        <begin position="1"/>
        <end position="10"/>
    </location>
</feature>